<feature type="region of interest" description="Disordered" evidence="4">
    <location>
        <begin position="28"/>
        <end position="56"/>
    </location>
</feature>
<protein>
    <submittedName>
        <fullName evidence="6">ABC transporter substrate-binding protein</fullName>
    </submittedName>
</protein>
<comment type="caution">
    <text evidence="6">The sequence shown here is derived from an EMBL/GenBank/DDBJ whole genome shotgun (WGS) entry which is preliminary data.</text>
</comment>
<comment type="similarity">
    <text evidence="1">Belongs to the bacterial solute-binding protein 1 family.</text>
</comment>
<keyword evidence="3 5" id="KW-0732">Signal</keyword>
<sequence>MAMERKWQAKAALAGLAAALTLAGCASNGSSNGGTNQAEETAAGEAKANEAPAAQDAAAKAEPFTLQVAVWDEKLKETVQQTFDIYKKDHPEADFKLTVTPVKEYYTKLQTALIGGSGPDLFMMNGPNFNKFASLQLLTDLQPLVEQDALDTSVYPDGITKLYQYEGHQYGLPYYLGSIGLFYNKALFDAAKVPYPDETWTWETLRANAAKLTDKSQGTYGYIAANDNQSGVYPLIYQAGGSVISEDGKKSGLDAPESVAALQFMKNLIDEGISPSAQQQLETAPVQLFGSGKAAMVPGGSYDASTLHGMLGDKLGVAPLPAGKQAGFLVHGSSWVINSKSEHQQEAWAFLKVLTGAPGAELLAKNAVNFPAYKEAVPLWMQSIPTLDMNAFVKSLEHTGPYPVSKNTAEWQNAIIEEITNGLLGKQSIPDAAAKAASRMNDILAKE</sequence>
<organism evidence="6 7">
    <name type="scientific">Paenibacillus xanthanilyticus</name>
    <dbReference type="NCBI Taxonomy" id="1783531"/>
    <lineage>
        <taxon>Bacteria</taxon>
        <taxon>Bacillati</taxon>
        <taxon>Bacillota</taxon>
        <taxon>Bacilli</taxon>
        <taxon>Bacillales</taxon>
        <taxon>Paenibacillaceae</taxon>
        <taxon>Paenibacillus</taxon>
    </lineage>
</organism>
<keyword evidence="7" id="KW-1185">Reference proteome</keyword>
<proteinExistence type="inferred from homology"/>
<evidence type="ECO:0000256" key="4">
    <source>
        <dbReference type="SAM" id="MobiDB-lite"/>
    </source>
</evidence>
<dbReference type="Pfam" id="PF01547">
    <property type="entry name" value="SBP_bac_1"/>
    <property type="match status" value="1"/>
</dbReference>
<evidence type="ECO:0000313" key="7">
    <source>
        <dbReference type="Proteomes" id="UP001595715"/>
    </source>
</evidence>
<dbReference type="PANTHER" id="PTHR30061:SF50">
    <property type="entry name" value="MALTOSE_MALTODEXTRIN-BINDING PERIPLASMIC PROTEIN"/>
    <property type="match status" value="1"/>
</dbReference>
<keyword evidence="2" id="KW-0813">Transport</keyword>
<dbReference type="RefSeq" id="WP_377721936.1">
    <property type="nucleotide sequence ID" value="NZ_JBHSAM010000034.1"/>
</dbReference>
<dbReference type="SUPFAM" id="SSF53850">
    <property type="entry name" value="Periplasmic binding protein-like II"/>
    <property type="match status" value="1"/>
</dbReference>
<dbReference type="Gene3D" id="3.40.190.10">
    <property type="entry name" value="Periplasmic binding protein-like II"/>
    <property type="match status" value="1"/>
</dbReference>
<evidence type="ECO:0000256" key="5">
    <source>
        <dbReference type="SAM" id="SignalP"/>
    </source>
</evidence>
<name>A0ABV8KBF2_9BACL</name>
<evidence type="ECO:0000256" key="2">
    <source>
        <dbReference type="ARBA" id="ARBA00022448"/>
    </source>
</evidence>
<feature type="signal peptide" evidence="5">
    <location>
        <begin position="1"/>
        <end position="26"/>
    </location>
</feature>
<dbReference type="InterPro" id="IPR006059">
    <property type="entry name" value="SBP"/>
</dbReference>
<dbReference type="CDD" id="cd13585">
    <property type="entry name" value="PBP2_TMBP_like"/>
    <property type="match status" value="1"/>
</dbReference>
<dbReference type="PROSITE" id="PS51257">
    <property type="entry name" value="PROKAR_LIPOPROTEIN"/>
    <property type="match status" value="1"/>
</dbReference>
<reference evidence="7" key="1">
    <citation type="journal article" date="2019" name="Int. J. Syst. Evol. Microbiol.">
        <title>The Global Catalogue of Microorganisms (GCM) 10K type strain sequencing project: providing services to taxonomists for standard genome sequencing and annotation.</title>
        <authorList>
            <consortium name="The Broad Institute Genomics Platform"/>
            <consortium name="The Broad Institute Genome Sequencing Center for Infectious Disease"/>
            <person name="Wu L."/>
            <person name="Ma J."/>
        </authorList>
    </citation>
    <scope>NUCLEOTIDE SEQUENCE [LARGE SCALE GENOMIC DNA]</scope>
    <source>
        <strain evidence="7">IBRC-M 10987</strain>
    </source>
</reference>
<dbReference type="EMBL" id="JBHSAM010000034">
    <property type="protein sequence ID" value="MFC4103369.1"/>
    <property type="molecule type" value="Genomic_DNA"/>
</dbReference>
<feature type="chain" id="PRO_5046870866" evidence="5">
    <location>
        <begin position="27"/>
        <end position="447"/>
    </location>
</feature>
<gene>
    <name evidence="6" type="ORF">ACFOZ8_27475</name>
</gene>
<accession>A0ABV8KBF2</accession>
<dbReference type="PANTHER" id="PTHR30061">
    <property type="entry name" value="MALTOSE-BINDING PERIPLASMIC PROTEIN"/>
    <property type="match status" value="1"/>
</dbReference>
<evidence type="ECO:0000256" key="1">
    <source>
        <dbReference type="ARBA" id="ARBA00008520"/>
    </source>
</evidence>
<evidence type="ECO:0000313" key="6">
    <source>
        <dbReference type="EMBL" id="MFC4103369.1"/>
    </source>
</evidence>
<evidence type="ECO:0000256" key="3">
    <source>
        <dbReference type="ARBA" id="ARBA00022729"/>
    </source>
</evidence>
<dbReference type="Proteomes" id="UP001595715">
    <property type="component" value="Unassembled WGS sequence"/>
</dbReference>